<dbReference type="InterPro" id="IPR011576">
    <property type="entry name" value="Pyridox_Oxase_N"/>
</dbReference>
<gene>
    <name evidence="3" type="ORF">KV110_25915</name>
</gene>
<evidence type="ECO:0000259" key="2">
    <source>
        <dbReference type="Pfam" id="PF01243"/>
    </source>
</evidence>
<feature type="domain" description="Pyridoxamine 5'-phosphate oxidase N-terminal" evidence="2">
    <location>
        <begin position="9"/>
        <end position="125"/>
    </location>
</feature>
<dbReference type="InterPro" id="IPR019920">
    <property type="entry name" value="F420-binding_dom_put"/>
</dbReference>
<organism evidence="3 4">
    <name type="scientific">Nocardia iowensis</name>
    <dbReference type="NCBI Taxonomy" id="204891"/>
    <lineage>
        <taxon>Bacteria</taxon>
        <taxon>Bacillati</taxon>
        <taxon>Actinomycetota</taxon>
        <taxon>Actinomycetes</taxon>
        <taxon>Mycobacteriales</taxon>
        <taxon>Nocardiaceae</taxon>
        <taxon>Nocardia</taxon>
    </lineage>
</organism>
<dbReference type="Proteomes" id="UP000694257">
    <property type="component" value="Chromosome"/>
</dbReference>
<keyword evidence="4" id="KW-1185">Reference proteome</keyword>
<evidence type="ECO:0000313" key="4">
    <source>
        <dbReference type="Proteomes" id="UP000694257"/>
    </source>
</evidence>
<dbReference type="Pfam" id="PF01243">
    <property type="entry name" value="PNPOx_N"/>
    <property type="match status" value="1"/>
</dbReference>
<protein>
    <submittedName>
        <fullName evidence="3">PPOX class F420-dependent oxidoreductase</fullName>
    </submittedName>
</protein>
<keyword evidence="1" id="KW-0560">Oxidoreductase</keyword>
<dbReference type="NCBIfam" id="TIGR03618">
    <property type="entry name" value="Rv1155_F420"/>
    <property type="match status" value="1"/>
</dbReference>
<sequence>MPTMTTALSPAALEFVNERHLATLTTLRANGTPHVVAVGFTWDPTARIARVITDGASAKVRNVRRGGYAAVSQVAGARWLTLEGPATILDAPDDVTEAERRYADRYRVPRENPTRVVIAIEVQRVMSSRTLAAPDDNAPQQ</sequence>
<reference evidence="3 4" key="1">
    <citation type="submission" date="2021-07" db="EMBL/GenBank/DDBJ databases">
        <title>Whole Genome Sequence of Nocardia Iowensis.</title>
        <authorList>
            <person name="Lamm A."/>
            <person name="Collins-Fairclough A.M."/>
            <person name="Bunk B."/>
            <person name="Sproer C."/>
        </authorList>
    </citation>
    <scope>NUCLEOTIDE SEQUENCE [LARGE SCALE GENOMIC DNA]</scope>
    <source>
        <strain evidence="3 4">NRRL 5646</strain>
    </source>
</reference>
<dbReference type="PANTHER" id="PTHR35176">
    <property type="entry name" value="HEME OXYGENASE HI_0854-RELATED"/>
    <property type="match status" value="1"/>
</dbReference>
<evidence type="ECO:0000256" key="1">
    <source>
        <dbReference type="ARBA" id="ARBA00023002"/>
    </source>
</evidence>
<dbReference type="PANTHER" id="PTHR35176:SF1">
    <property type="entry name" value="F420H(2)-DEPENDENT BILIVERDIN REDUCTASE"/>
    <property type="match status" value="1"/>
</dbReference>
<dbReference type="EMBL" id="CP078145">
    <property type="protein sequence ID" value="QXN88987.1"/>
    <property type="molecule type" value="Genomic_DNA"/>
</dbReference>
<name>A0ABX8RHA7_NOCIO</name>
<dbReference type="RefSeq" id="WP_218469869.1">
    <property type="nucleotide sequence ID" value="NZ_BAABJN010000003.1"/>
</dbReference>
<evidence type="ECO:0000313" key="3">
    <source>
        <dbReference type="EMBL" id="QXN88987.1"/>
    </source>
</evidence>
<dbReference type="InterPro" id="IPR052019">
    <property type="entry name" value="F420H2_bilvrd_red/Heme_oxyg"/>
</dbReference>
<accession>A0ABX8RHA7</accession>
<proteinExistence type="predicted"/>